<evidence type="ECO:0000256" key="12">
    <source>
        <dbReference type="SAM" id="MobiDB-lite"/>
    </source>
</evidence>
<keyword evidence="7 11" id="KW-0630">Potassium</keyword>
<proteinExistence type="inferred from homology"/>
<keyword evidence="9 11" id="KW-0406">Ion transport</keyword>
<dbReference type="PANTHER" id="PTHR30042">
    <property type="entry name" value="POTASSIUM-TRANSPORTING ATPASE C CHAIN"/>
    <property type="match status" value="1"/>
</dbReference>
<evidence type="ECO:0000256" key="4">
    <source>
        <dbReference type="ARBA" id="ARBA00022692"/>
    </source>
</evidence>
<dbReference type="InterPro" id="IPR003820">
    <property type="entry name" value="KdpC"/>
</dbReference>
<organism evidence="13 14">
    <name type="scientific">Streptomyces yaizuensis</name>
    <dbReference type="NCBI Taxonomy" id="2989713"/>
    <lineage>
        <taxon>Bacteria</taxon>
        <taxon>Bacillati</taxon>
        <taxon>Actinomycetota</taxon>
        <taxon>Actinomycetes</taxon>
        <taxon>Kitasatosporales</taxon>
        <taxon>Streptomycetaceae</taxon>
        <taxon>Streptomyces</taxon>
    </lineage>
</organism>
<reference evidence="13 14" key="1">
    <citation type="submission" date="2022-10" db="EMBL/GenBank/DDBJ databases">
        <title>Draft genome sequence of Streptomyces sp. YSPA8.</title>
        <authorList>
            <person name="Moriuchi R."/>
            <person name="Dohra H."/>
            <person name="Yamamura H."/>
            <person name="Kodani S."/>
        </authorList>
    </citation>
    <scope>NUCLEOTIDE SEQUENCE [LARGE SCALE GENOMIC DNA]</scope>
    <source>
        <strain evidence="13 14">YSPA8</strain>
    </source>
</reference>
<dbReference type="Proteomes" id="UP001291653">
    <property type="component" value="Unassembled WGS sequence"/>
</dbReference>
<keyword evidence="8 11" id="KW-1133">Transmembrane helix</keyword>
<comment type="subcellular location">
    <subcellularLocation>
        <location evidence="11">Cell membrane</location>
        <topology evidence="11">Single-pass membrane protein</topology>
    </subcellularLocation>
</comment>
<evidence type="ECO:0000256" key="1">
    <source>
        <dbReference type="ARBA" id="ARBA00022448"/>
    </source>
</evidence>
<keyword evidence="3 11" id="KW-0633">Potassium transport</keyword>
<keyword evidence="6 11" id="KW-0067">ATP-binding</keyword>
<dbReference type="HAMAP" id="MF_00276">
    <property type="entry name" value="KdpC"/>
    <property type="match status" value="1"/>
</dbReference>
<dbReference type="EMBL" id="BSBI01000001">
    <property type="protein sequence ID" value="GLF92984.1"/>
    <property type="molecule type" value="Genomic_DNA"/>
</dbReference>
<evidence type="ECO:0000256" key="11">
    <source>
        <dbReference type="HAMAP-Rule" id="MF_00276"/>
    </source>
</evidence>
<gene>
    <name evidence="11 13" type="primary">kdpC</name>
    <name evidence="13" type="ORF">SYYSPA8_01825</name>
</gene>
<sequence>MSPHLPPALRRHLSALRMLLVFTAVTGIAYPLAVTGVARVAFPHQADGSLIEDNGTPVGSRLIGQNFTTPGGQPDPRWFQPRPSAADGGKGAGAYDPEYSGASNLGPDNADLVTSIERRRAAVAALDRVPPHSIPADALTAGGSGLDPHISPAYARQQATRVARARRLHPLLVHALVTRHIQGPDLGFLGQERVNVVELNHALKSLK</sequence>
<evidence type="ECO:0000256" key="6">
    <source>
        <dbReference type="ARBA" id="ARBA00022840"/>
    </source>
</evidence>
<comment type="subunit">
    <text evidence="11">The system is composed of three essential subunits: KdpA, KdpB and KdpC.</text>
</comment>
<evidence type="ECO:0000256" key="7">
    <source>
        <dbReference type="ARBA" id="ARBA00022958"/>
    </source>
</evidence>
<keyword evidence="10 11" id="KW-0472">Membrane</keyword>
<dbReference type="NCBIfam" id="NF001454">
    <property type="entry name" value="PRK00315.1"/>
    <property type="match status" value="1"/>
</dbReference>
<feature type="region of interest" description="Disordered" evidence="12">
    <location>
        <begin position="65"/>
        <end position="107"/>
    </location>
</feature>
<keyword evidence="5 11" id="KW-0547">Nucleotide-binding</keyword>
<keyword evidence="4 11" id="KW-0812">Transmembrane</keyword>
<evidence type="ECO:0000256" key="8">
    <source>
        <dbReference type="ARBA" id="ARBA00022989"/>
    </source>
</evidence>
<protein>
    <recommendedName>
        <fullName evidence="11">Potassium-transporting ATPase KdpC subunit</fullName>
    </recommendedName>
    <alternativeName>
        <fullName evidence="11">ATP phosphohydrolase [potassium-transporting] C chain</fullName>
    </alternativeName>
    <alternativeName>
        <fullName evidence="11">Potassium-binding and translocating subunit C</fullName>
    </alternativeName>
    <alternativeName>
        <fullName evidence="11">Potassium-translocating ATPase C chain</fullName>
    </alternativeName>
</protein>
<comment type="caution">
    <text evidence="13">The sequence shown here is derived from an EMBL/GenBank/DDBJ whole genome shotgun (WGS) entry which is preliminary data.</text>
</comment>
<accession>A0ABQ5NRI2</accession>
<evidence type="ECO:0000313" key="14">
    <source>
        <dbReference type="Proteomes" id="UP001291653"/>
    </source>
</evidence>
<evidence type="ECO:0000256" key="10">
    <source>
        <dbReference type="ARBA" id="ARBA00023136"/>
    </source>
</evidence>
<evidence type="ECO:0000313" key="13">
    <source>
        <dbReference type="EMBL" id="GLF92984.1"/>
    </source>
</evidence>
<keyword evidence="2 11" id="KW-1003">Cell membrane</keyword>
<dbReference type="PIRSF" id="PIRSF001296">
    <property type="entry name" value="K_ATPase_KdpC"/>
    <property type="match status" value="1"/>
</dbReference>
<dbReference type="Pfam" id="PF02669">
    <property type="entry name" value="KdpC"/>
    <property type="match status" value="1"/>
</dbReference>
<evidence type="ECO:0000256" key="3">
    <source>
        <dbReference type="ARBA" id="ARBA00022538"/>
    </source>
</evidence>
<feature type="transmembrane region" description="Helical" evidence="11">
    <location>
        <begin position="20"/>
        <end position="42"/>
    </location>
</feature>
<comment type="function">
    <text evidence="11">Part of the high-affinity ATP-driven potassium transport (or Kdp) system, which catalyzes the hydrolysis of ATP coupled with the electrogenic transport of potassium into the cytoplasm. This subunit acts as a catalytic chaperone that increases the ATP-binding affinity of the ATP-hydrolyzing subunit KdpB by the formation of a transient KdpB/KdpC/ATP ternary complex.</text>
</comment>
<keyword evidence="1 11" id="KW-0813">Transport</keyword>
<name>A0ABQ5NRI2_9ACTN</name>
<evidence type="ECO:0000256" key="5">
    <source>
        <dbReference type="ARBA" id="ARBA00022741"/>
    </source>
</evidence>
<dbReference type="PANTHER" id="PTHR30042:SF2">
    <property type="entry name" value="POTASSIUM-TRANSPORTING ATPASE KDPC SUBUNIT"/>
    <property type="match status" value="1"/>
</dbReference>
<evidence type="ECO:0000256" key="9">
    <source>
        <dbReference type="ARBA" id="ARBA00023065"/>
    </source>
</evidence>
<keyword evidence="14" id="KW-1185">Reference proteome</keyword>
<comment type="similarity">
    <text evidence="11">Belongs to the KdpC family.</text>
</comment>
<dbReference type="RefSeq" id="WP_323445096.1">
    <property type="nucleotide sequence ID" value="NZ_BSBI01000001.1"/>
</dbReference>
<evidence type="ECO:0000256" key="2">
    <source>
        <dbReference type="ARBA" id="ARBA00022475"/>
    </source>
</evidence>
<dbReference type="NCBIfam" id="TIGR00681">
    <property type="entry name" value="kdpC"/>
    <property type="match status" value="1"/>
</dbReference>